<comment type="caution">
    <text evidence="3">The sequence shown here is derived from an EMBL/GenBank/DDBJ whole genome shotgun (WGS) entry which is preliminary data.</text>
</comment>
<keyword evidence="4" id="KW-1185">Reference proteome</keyword>
<dbReference type="Pfam" id="PF12476">
    <property type="entry name" value="DUF3696"/>
    <property type="match status" value="1"/>
</dbReference>
<accession>A0A917LK26</accession>
<dbReference type="PANTHER" id="PTHR43581:SF2">
    <property type="entry name" value="EXCINUCLEASE ATPASE SUBUNIT"/>
    <property type="match status" value="1"/>
</dbReference>
<dbReference type="PIRSF" id="PIRSF034888">
    <property type="entry name" value="P-loop_UCP034888"/>
    <property type="match status" value="1"/>
</dbReference>
<name>A0A917LK26_9BACI</name>
<evidence type="ECO:0000313" key="3">
    <source>
        <dbReference type="EMBL" id="GGG34163.1"/>
    </source>
</evidence>
<evidence type="ECO:0008006" key="5">
    <source>
        <dbReference type="Google" id="ProtNLM"/>
    </source>
</evidence>
<dbReference type="Proteomes" id="UP000616608">
    <property type="component" value="Unassembled WGS sequence"/>
</dbReference>
<dbReference type="Gene3D" id="3.40.50.300">
    <property type="entry name" value="P-loop containing nucleotide triphosphate hydrolases"/>
    <property type="match status" value="1"/>
</dbReference>
<dbReference type="InterPro" id="IPR041685">
    <property type="entry name" value="AAA_GajA/Old/RecF-like"/>
</dbReference>
<dbReference type="InterPro" id="IPR022532">
    <property type="entry name" value="DUF3696"/>
</dbReference>
<proteinExistence type="predicted"/>
<protein>
    <recommendedName>
        <fullName evidence="5">AAA domain-containing protein</fullName>
    </recommendedName>
</protein>
<feature type="domain" description="DUF3696" evidence="1">
    <location>
        <begin position="405"/>
        <end position="447"/>
    </location>
</feature>
<evidence type="ECO:0000313" key="4">
    <source>
        <dbReference type="Proteomes" id="UP000616608"/>
    </source>
</evidence>
<feature type="domain" description="Endonuclease GajA/Old nuclease/RecF-like AAA" evidence="2">
    <location>
        <begin position="1"/>
        <end position="391"/>
    </location>
</feature>
<dbReference type="InterPro" id="IPR014592">
    <property type="entry name" value="P-loop_UCP034888"/>
</dbReference>
<evidence type="ECO:0000259" key="1">
    <source>
        <dbReference type="Pfam" id="PF12476"/>
    </source>
</evidence>
<dbReference type="InterPro" id="IPR051396">
    <property type="entry name" value="Bact_Antivir_Def_Nuclease"/>
</dbReference>
<dbReference type="AlphaFoldDB" id="A0A917LK26"/>
<reference evidence="3" key="2">
    <citation type="submission" date="2020-09" db="EMBL/GenBank/DDBJ databases">
        <authorList>
            <person name="Sun Q."/>
            <person name="Zhou Y."/>
        </authorList>
    </citation>
    <scope>NUCLEOTIDE SEQUENCE</scope>
    <source>
        <strain evidence="3">CGMCC 1.15760</strain>
    </source>
</reference>
<evidence type="ECO:0000259" key="2">
    <source>
        <dbReference type="Pfam" id="PF13175"/>
    </source>
</evidence>
<dbReference type="EMBL" id="BMJT01000020">
    <property type="protein sequence ID" value="GGG34163.1"/>
    <property type="molecule type" value="Genomic_DNA"/>
</dbReference>
<organism evidence="3 4">
    <name type="scientific">Lysinibacillus alkalisoli</name>
    <dbReference type="NCBI Taxonomy" id="1911548"/>
    <lineage>
        <taxon>Bacteria</taxon>
        <taxon>Bacillati</taxon>
        <taxon>Bacillota</taxon>
        <taxon>Bacilli</taxon>
        <taxon>Bacillales</taxon>
        <taxon>Bacillaceae</taxon>
        <taxon>Lysinibacillus</taxon>
    </lineage>
</organism>
<dbReference type="RefSeq" id="WP_188615993.1">
    <property type="nucleotide sequence ID" value="NZ_BMJT01000020.1"/>
</dbReference>
<gene>
    <name evidence="3" type="ORF">GCM10007425_31090</name>
</gene>
<dbReference type="PANTHER" id="PTHR43581">
    <property type="entry name" value="ATP/GTP PHOSPHATASE"/>
    <property type="match status" value="1"/>
</dbReference>
<reference evidence="3" key="1">
    <citation type="journal article" date="2014" name="Int. J. Syst. Evol. Microbiol.">
        <title>Complete genome sequence of Corynebacterium casei LMG S-19264T (=DSM 44701T), isolated from a smear-ripened cheese.</title>
        <authorList>
            <consortium name="US DOE Joint Genome Institute (JGI-PGF)"/>
            <person name="Walter F."/>
            <person name="Albersmeier A."/>
            <person name="Kalinowski J."/>
            <person name="Ruckert C."/>
        </authorList>
    </citation>
    <scope>NUCLEOTIDE SEQUENCE</scope>
    <source>
        <strain evidence="3">CGMCC 1.15760</strain>
    </source>
</reference>
<dbReference type="InterPro" id="IPR027417">
    <property type="entry name" value="P-loop_NTPase"/>
</dbReference>
<sequence length="461" mass="52255">MITGLGLTNFKPYQVSSDIEFKKLNLFLGPNSSGKSSYIKALNILKDNIENNKSNEPIIFNERIGDFKTLVNGGFMNKTITFNIGLEQDKDFLNTNRTIIVKNAIISFIEGYQDLNILNEIIHTLYTTYMANPVINIEVQIKSTSSNQNTISSLIFMQKDGQKISLIKEKNSYYLHQDDNKIQIANIFVPSGILFKFNSSKLDHIDDQTKKLVLYVFTALASVSVELQLYFKDFYHLGPFRTDPNRIEIVSNDTAKSVGYKGQNLIPAILSLYRDPDQHKNNLRKSISSWLQEFDIANGLEIVQPSVNRFSLSIKNKYTDVLSNIVDVGTGTAQILPVIVESIITPKNSVIVIEEPESHIHPNAQSKLADLFVNQIIQDNKTFFIETHSIFLLQKIQILVAEGKISPKDVGIFYFDQTPKGTNVLDLSLDYNGQFTREFPKGFYDVAYNLSSKLMNLMWGD</sequence>
<dbReference type="Pfam" id="PF13175">
    <property type="entry name" value="AAA_15"/>
    <property type="match status" value="1"/>
</dbReference>
<dbReference type="SUPFAM" id="SSF52540">
    <property type="entry name" value="P-loop containing nucleoside triphosphate hydrolases"/>
    <property type="match status" value="1"/>
</dbReference>